<reference evidence="2" key="1">
    <citation type="submission" date="2023-04" db="EMBL/GenBank/DDBJ databases">
        <authorList>
            <person name="Vijverberg K."/>
            <person name="Xiong W."/>
            <person name="Schranz E."/>
        </authorList>
    </citation>
    <scope>NUCLEOTIDE SEQUENCE</scope>
</reference>
<sequence length="263" mass="29475">MRNTRTSSFKSKFKNTQATTLNLDEDDDDFVTPQLLNVTEADPVPINVDTSIQTKVRRNYRTRSTPVKENISTQHTEGGGSGQNDMNIVGSSKTKKQKKKTSKVEHGKNNVECDFNKDKKGTIQIVSTSVRGLKRKGSDRNTPVKDKKKSSDASGERKKSRGLNDIFMERVSGSKKNSENANIGVDMEDMEDVVETKKVVQDAYSKESTKRKKGNLEHENDKKKTMEGKVRKISKEHPEGYRRLATRMTPGSISSAMKVMSPT</sequence>
<feature type="compositionally biased region" description="Basic and acidic residues" evidence="1">
    <location>
        <begin position="202"/>
        <end position="242"/>
    </location>
</feature>
<accession>A0AA36A4M2</accession>
<feature type="region of interest" description="Disordered" evidence="1">
    <location>
        <begin position="59"/>
        <end position="115"/>
    </location>
</feature>
<keyword evidence="3" id="KW-1185">Reference proteome</keyword>
<evidence type="ECO:0000256" key="1">
    <source>
        <dbReference type="SAM" id="MobiDB-lite"/>
    </source>
</evidence>
<organism evidence="2 3">
    <name type="scientific">Lactuca saligna</name>
    <name type="common">Willowleaf lettuce</name>
    <dbReference type="NCBI Taxonomy" id="75948"/>
    <lineage>
        <taxon>Eukaryota</taxon>
        <taxon>Viridiplantae</taxon>
        <taxon>Streptophyta</taxon>
        <taxon>Embryophyta</taxon>
        <taxon>Tracheophyta</taxon>
        <taxon>Spermatophyta</taxon>
        <taxon>Magnoliopsida</taxon>
        <taxon>eudicotyledons</taxon>
        <taxon>Gunneridae</taxon>
        <taxon>Pentapetalae</taxon>
        <taxon>asterids</taxon>
        <taxon>campanulids</taxon>
        <taxon>Asterales</taxon>
        <taxon>Asteraceae</taxon>
        <taxon>Cichorioideae</taxon>
        <taxon>Cichorieae</taxon>
        <taxon>Lactucinae</taxon>
        <taxon>Lactuca</taxon>
    </lineage>
</organism>
<name>A0AA36A4M2_LACSI</name>
<feature type="compositionally biased region" description="Basic and acidic residues" evidence="1">
    <location>
        <begin position="136"/>
        <end position="157"/>
    </location>
</feature>
<protein>
    <submittedName>
        <fullName evidence="2">Uncharacterized protein</fullName>
    </submittedName>
</protein>
<dbReference type="AlphaFoldDB" id="A0AA36A4M2"/>
<feature type="region of interest" description="Disordered" evidence="1">
    <location>
        <begin position="202"/>
        <end position="263"/>
    </location>
</feature>
<gene>
    <name evidence="2" type="ORF">LSALG_LOCUS42858</name>
</gene>
<feature type="compositionally biased region" description="Polar residues" evidence="1">
    <location>
        <begin position="62"/>
        <end position="76"/>
    </location>
</feature>
<feature type="region of interest" description="Disordered" evidence="1">
    <location>
        <begin position="127"/>
        <end position="164"/>
    </location>
</feature>
<dbReference type="Proteomes" id="UP001177003">
    <property type="component" value="Chromosome 9"/>
</dbReference>
<feature type="compositionally biased region" description="Basic and acidic residues" evidence="1">
    <location>
        <begin position="102"/>
        <end position="115"/>
    </location>
</feature>
<evidence type="ECO:0000313" key="2">
    <source>
        <dbReference type="EMBL" id="CAI9304485.1"/>
    </source>
</evidence>
<dbReference type="EMBL" id="OX465085">
    <property type="protein sequence ID" value="CAI9304485.1"/>
    <property type="molecule type" value="Genomic_DNA"/>
</dbReference>
<proteinExistence type="predicted"/>
<evidence type="ECO:0000313" key="3">
    <source>
        <dbReference type="Proteomes" id="UP001177003"/>
    </source>
</evidence>